<feature type="compositionally biased region" description="Basic and acidic residues" evidence="1">
    <location>
        <begin position="1"/>
        <end position="10"/>
    </location>
</feature>
<comment type="caution">
    <text evidence="2">The sequence shown here is derived from an EMBL/GenBank/DDBJ whole genome shotgun (WGS) entry which is preliminary data.</text>
</comment>
<dbReference type="Proteomes" id="UP000784294">
    <property type="component" value="Unassembled WGS sequence"/>
</dbReference>
<protein>
    <submittedName>
        <fullName evidence="2">Uncharacterized protein</fullName>
    </submittedName>
</protein>
<gene>
    <name evidence="2" type="ORF">PXEA_LOCUS31274</name>
</gene>
<organism evidence="2 3">
    <name type="scientific">Protopolystoma xenopodis</name>
    <dbReference type="NCBI Taxonomy" id="117903"/>
    <lineage>
        <taxon>Eukaryota</taxon>
        <taxon>Metazoa</taxon>
        <taxon>Spiralia</taxon>
        <taxon>Lophotrochozoa</taxon>
        <taxon>Platyhelminthes</taxon>
        <taxon>Monogenea</taxon>
        <taxon>Polyopisthocotylea</taxon>
        <taxon>Polystomatidea</taxon>
        <taxon>Polystomatidae</taxon>
        <taxon>Protopolystoma</taxon>
    </lineage>
</organism>
<proteinExistence type="predicted"/>
<keyword evidence="3" id="KW-1185">Reference proteome</keyword>
<feature type="region of interest" description="Disordered" evidence="1">
    <location>
        <begin position="1"/>
        <end position="39"/>
    </location>
</feature>
<evidence type="ECO:0000256" key="1">
    <source>
        <dbReference type="SAM" id="MobiDB-lite"/>
    </source>
</evidence>
<reference evidence="2" key="1">
    <citation type="submission" date="2018-11" db="EMBL/GenBank/DDBJ databases">
        <authorList>
            <consortium name="Pathogen Informatics"/>
        </authorList>
    </citation>
    <scope>NUCLEOTIDE SEQUENCE</scope>
</reference>
<accession>A0A448XJ19</accession>
<evidence type="ECO:0000313" key="3">
    <source>
        <dbReference type="Proteomes" id="UP000784294"/>
    </source>
</evidence>
<dbReference type="AlphaFoldDB" id="A0A448XJ19"/>
<dbReference type="EMBL" id="CAAALY010256087">
    <property type="protein sequence ID" value="VEL37834.1"/>
    <property type="molecule type" value="Genomic_DNA"/>
</dbReference>
<name>A0A448XJ19_9PLAT</name>
<sequence>MEGFDKDKRFNTQLAGRNSAPEPAGQDGPRVRTHQQTETALEACRLGGWVVQSVGQDGEDEPRPRGWVAESSGSVCRADAYVRDSGRVSRRQDRGTG</sequence>
<evidence type="ECO:0000313" key="2">
    <source>
        <dbReference type="EMBL" id="VEL37834.1"/>
    </source>
</evidence>